<reference evidence="2" key="2">
    <citation type="submission" date="2020-06" db="EMBL/GenBank/DDBJ databases">
        <title>Genomic insights into acetone-butanol-ethanol (ABE) fermentation by sequencing solventogenic clostridia strains.</title>
        <authorList>
            <person name="Brown S."/>
        </authorList>
    </citation>
    <scope>NUCLEOTIDE SEQUENCE</scope>
    <source>
        <strain evidence="2">DJ123</strain>
    </source>
</reference>
<gene>
    <name evidence="1" type="ORF">B0H41_000484</name>
    <name evidence="2" type="ORF">BCD95_002429</name>
</gene>
<dbReference type="InterPro" id="IPR036736">
    <property type="entry name" value="ACP-like_sf"/>
</dbReference>
<dbReference type="Proteomes" id="UP001193748">
    <property type="component" value="Unassembled WGS sequence"/>
</dbReference>
<proteinExistence type="predicted"/>
<dbReference type="AlphaFoldDB" id="A0AAE5LPU7"/>
<evidence type="ECO:0000313" key="2">
    <source>
        <dbReference type="EMBL" id="NSB14170.1"/>
    </source>
</evidence>
<dbReference type="Gene3D" id="1.10.1200.10">
    <property type="entry name" value="ACP-like"/>
    <property type="match status" value="1"/>
</dbReference>
<evidence type="ECO:0000313" key="1">
    <source>
        <dbReference type="EMBL" id="NRT86805.1"/>
    </source>
</evidence>
<name>A0AAE5LPU7_CLOBE</name>
<evidence type="ECO:0000313" key="3">
    <source>
        <dbReference type="Proteomes" id="UP000822184"/>
    </source>
</evidence>
<reference evidence="1" key="3">
    <citation type="journal article" date="2022" name="Nat. Biotechnol.">
        <title>Carbon-negative production of acetone and isopropanol by gas fermentation at industrial pilot scale.</title>
        <authorList>
            <person name="Liew F.E."/>
            <person name="Nogle R."/>
            <person name="Abdalla T."/>
            <person name="Rasor B.J."/>
            <person name="Canter C."/>
            <person name="Jensen R.O."/>
            <person name="Wang L."/>
            <person name="Strutz J."/>
            <person name="Chirania P."/>
            <person name="De Tissera S."/>
            <person name="Mueller A.P."/>
            <person name="Ruan Z."/>
            <person name="Gao A."/>
            <person name="Tran L."/>
            <person name="Engle N.L."/>
            <person name="Bromley J.C."/>
            <person name="Daniell J."/>
            <person name="Conrado R."/>
            <person name="Tschaplinski T.J."/>
            <person name="Giannone R.J."/>
            <person name="Hettich R.L."/>
            <person name="Karim A.S."/>
            <person name="Simpson S.D."/>
            <person name="Brown S.D."/>
            <person name="Leang C."/>
            <person name="Jewett M.C."/>
            <person name="Kopke M."/>
        </authorList>
    </citation>
    <scope>NUCLEOTIDE SEQUENCE</scope>
    <source>
        <strain evidence="1">DJ080</strain>
    </source>
</reference>
<reference evidence="1" key="1">
    <citation type="submission" date="2020-05" db="EMBL/GenBank/DDBJ databases">
        <authorList>
            <person name="Brown S."/>
            <person name="Huntemann M."/>
            <person name="Clum A."/>
            <person name="Spunde A."/>
            <person name="Palaniappan K."/>
            <person name="Ritter S."/>
            <person name="Mikhailova N."/>
            <person name="Chen I.-M."/>
            <person name="Stamatis D."/>
            <person name="Reddy T."/>
            <person name="O'Malley R."/>
            <person name="Daum C."/>
            <person name="Shapiro N."/>
            <person name="Ivanova N."/>
            <person name="Kyrpides N."/>
            <person name="Woyke T."/>
        </authorList>
    </citation>
    <scope>NUCLEOTIDE SEQUENCE</scope>
    <source>
        <strain evidence="1">DJ080</strain>
    </source>
</reference>
<dbReference type="EMBL" id="JABSWW010000001">
    <property type="protein sequence ID" value="NRT86805.1"/>
    <property type="molecule type" value="Genomic_DNA"/>
</dbReference>
<organism evidence="2 3">
    <name type="scientific">Clostridium beijerinckii</name>
    <name type="common">Clostridium MP</name>
    <dbReference type="NCBI Taxonomy" id="1520"/>
    <lineage>
        <taxon>Bacteria</taxon>
        <taxon>Bacillati</taxon>
        <taxon>Bacillota</taxon>
        <taxon>Clostridia</taxon>
        <taxon>Eubacteriales</taxon>
        <taxon>Clostridiaceae</taxon>
        <taxon>Clostridium</taxon>
    </lineage>
</organism>
<dbReference type="RefSeq" id="WP_023973737.1">
    <property type="nucleotide sequence ID" value="NZ_JABSWW010000001.1"/>
</dbReference>
<protein>
    <submittedName>
        <fullName evidence="2">Acyl carrier protein</fullName>
    </submittedName>
</protein>
<sequence length="80" mass="8764">MNLSAEKIVKLTLINLDIEKEKLVEGAKIHGDLGLDSSEIVEVALALKNAFNFNVSLLTKASEDMTLGELYKLVEDTSTK</sequence>
<comment type="caution">
    <text evidence="2">The sequence shown here is derived from an EMBL/GenBank/DDBJ whole genome shotgun (WGS) entry which is preliminary data.</text>
</comment>
<dbReference type="Proteomes" id="UP000822184">
    <property type="component" value="Unassembled WGS sequence"/>
</dbReference>
<dbReference type="SUPFAM" id="SSF47336">
    <property type="entry name" value="ACP-like"/>
    <property type="match status" value="1"/>
</dbReference>
<accession>A0AAE5LPU7</accession>
<dbReference type="EMBL" id="JABTDW010000001">
    <property type="protein sequence ID" value="NSB14170.1"/>
    <property type="molecule type" value="Genomic_DNA"/>
</dbReference>